<comment type="caution">
    <text evidence="2">The sequence shown here is derived from an EMBL/GenBank/DDBJ whole genome shotgun (WGS) entry which is preliminary data.</text>
</comment>
<keyword evidence="1" id="KW-0472">Membrane</keyword>
<reference evidence="2 3" key="1">
    <citation type="submission" date="2015-12" db="EMBL/GenBank/DDBJ databases">
        <title>The genome of Folsomia candida.</title>
        <authorList>
            <person name="Faddeeva A."/>
            <person name="Derks M.F."/>
            <person name="Anvar Y."/>
            <person name="Smit S."/>
            <person name="Van Straalen N."/>
            <person name="Roelofs D."/>
        </authorList>
    </citation>
    <scope>NUCLEOTIDE SEQUENCE [LARGE SCALE GENOMIC DNA]</scope>
    <source>
        <strain evidence="2 3">VU population</strain>
        <tissue evidence="2">Whole body</tissue>
    </source>
</reference>
<sequence length="176" mass="20510">MTWCILSCQSPPDQDSQSMDYAMLEGFEPVRGSPWSLSRSTSLRGHRKLRNIISAFLNFPPYACPCTDSQWINIMTLSWNVFGCYLSKYVKFVMGDPITEYRNLDFLSDEDMDRVFHMSELLAVTGAFTNVIIKDTRRERYHYNILKYMTAFQLALCAYKYFFGMALSTFFPNRAL</sequence>
<keyword evidence="1" id="KW-1133">Transmembrane helix</keyword>
<feature type="transmembrane region" description="Helical" evidence="1">
    <location>
        <begin position="145"/>
        <end position="171"/>
    </location>
</feature>
<organism evidence="2 3">
    <name type="scientific">Folsomia candida</name>
    <name type="common">Springtail</name>
    <dbReference type="NCBI Taxonomy" id="158441"/>
    <lineage>
        <taxon>Eukaryota</taxon>
        <taxon>Metazoa</taxon>
        <taxon>Ecdysozoa</taxon>
        <taxon>Arthropoda</taxon>
        <taxon>Hexapoda</taxon>
        <taxon>Collembola</taxon>
        <taxon>Entomobryomorpha</taxon>
        <taxon>Isotomoidea</taxon>
        <taxon>Isotomidae</taxon>
        <taxon>Proisotominae</taxon>
        <taxon>Folsomia</taxon>
    </lineage>
</organism>
<proteinExistence type="predicted"/>
<gene>
    <name evidence="2" type="ORF">Fcan01_13642</name>
</gene>
<name>A0A226E5I3_FOLCA</name>
<accession>A0A226E5I3</accession>
<dbReference type="AlphaFoldDB" id="A0A226E5I3"/>
<dbReference type="Proteomes" id="UP000198287">
    <property type="component" value="Unassembled WGS sequence"/>
</dbReference>
<evidence type="ECO:0000313" key="2">
    <source>
        <dbReference type="EMBL" id="OXA52324.1"/>
    </source>
</evidence>
<evidence type="ECO:0000256" key="1">
    <source>
        <dbReference type="SAM" id="Phobius"/>
    </source>
</evidence>
<evidence type="ECO:0000313" key="3">
    <source>
        <dbReference type="Proteomes" id="UP000198287"/>
    </source>
</evidence>
<protein>
    <submittedName>
        <fullName evidence="2">Uncharacterized protein</fullName>
    </submittedName>
</protein>
<keyword evidence="1" id="KW-0812">Transmembrane</keyword>
<dbReference type="EMBL" id="LNIX01000007">
    <property type="protein sequence ID" value="OXA52324.1"/>
    <property type="molecule type" value="Genomic_DNA"/>
</dbReference>
<keyword evidence="3" id="KW-1185">Reference proteome</keyword>